<proteinExistence type="inferred from homology"/>
<evidence type="ECO:0000256" key="2">
    <source>
        <dbReference type="ARBA" id="ARBA00023125"/>
    </source>
</evidence>
<comment type="caution">
    <text evidence="7">The sequence shown here is derived from an EMBL/GenBank/DDBJ whole genome shotgun (WGS) entry which is preliminary data.</text>
</comment>
<evidence type="ECO:0000313" key="8">
    <source>
        <dbReference type="Proteomes" id="UP001174934"/>
    </source>
</evidence>
<comment type="subcellular location">
    <subcellularLocation>
        <location evidence="5">Nucleus</location>
    </subcellularLocation>
</comment>
<dbReference type="AlphaFoldDB" id="A0AA39TIG6"/>
<comment type="similarity">
    <text evidence="5">Belongs to the MATALPHA1 family.</text>
</comment>
<dbReference type="PROSITE" id="PS51325">
    <property type="entry name" value="ALPHA_BOX"/>
    <property type="match status" value="1"/>
</dbReference>
<dbReference type="EMBL" id="JAULSR010000009">
    <property type="protein sequence ID" value="KAK0612682.1"/>
    <property type="molecule type" value="Genomic_DNA"/>
</dbReference>
<keyword evidence="4 5" id="KW-0539">Nucleus</keyword>
<dbReference type="GO" id="GO:0005634">
    <property type="term" value="C:nucleus"/>
    <property type="evidence" value="ECO:0007669"/>
    <property type="project" value="UniProtKB-SubCell"/>
</dbReference>
<accession>A0AA39TIG6</accession>
<evidence type="ECO:0000256" key="1">
    <source>
        <dbReference type="ARBA" id="ARBA00023015"/>
    </source>
</evidence>
<dbReference type="GO" id="GO:0045895">
    <property type="term" value="P:positive regulation of mating-type specific transcription, DNA-templated"/>
    <property type="evidence" value="ECO:0007669"/>
    <property type="project" value="InterPro"/>
</dbReference>
<keyword evidence="1 5" id="KW-0805">Transcription regulation</keyword>
<dbReference type="Proteomes" id="UP001174934">
    <property type="component" value="Unassembled WGS sequence"/>
</dbReference>
<keyword evidence="2 5" id="KW-0238">DNA-binding</keyword>
<evidence type="ECO:0000313" key="7">
    <source>
        <dbReference type="EMBL" id="KAK0612682.1"/>
    </source>
</evidence>
<sequence>MSAVDRILRTFASLKEGERDIAMKALSDIMREGGQQAKKKVNGFMGYRSYYSALFSQLPQKDRSPFIKLLWEEDPFHNEWDFMCAVYSAIRVFLEKEKISLRTWMSFAVGSLGIIPQQDYMKTLGWRLVQLENGTHQLQRTNAAPIKHCLQPINGLGLFEQCLANGLPISNPEPISLTLSNPIRDVICMNTMPAASTGIQEFRGLMRNRPSLALSALFPESQSLMGDGLEVHRVDRIPQIIDPNSSHRTNPPFLGPEKRIEVNNAPLRVLAGSILDPSIFDNPEDFEDLEDLGDSSEANQDHFDLAMAADVDASPSMAGYTSMLNGDSSELFPDFS</sequence>
<name>A0AA39TIG6_9PEZI</name>
<dbReference type="GO" id="GO:0008301">
    <property type="term" value="F:DNA binding, bending"/>
    <property type="evidence" value="ECO:0007669"/>
    <property type="project" value="InterPro"/>
</dbReference>
<evidence type="ECO:0000256" key="4">
    <source>
        <dbReference type="ARBA" id="ARBA00023242"/>
    </source>
</evidence>
<evidence type="ECO:0000259" key="6">
    <source>
        <dbReference type="PROSITE" id="PS51325"/>
    </source>
</evidence>
<feature type="domain" description="Alpha box" evidence="6">
    <location>
        <begin position="36"/>
        <end position="91"/>
    </location>
</feature>
<keyword evidence="3 5" id="KW-0804">Transcription</keyword>
<evidence type="ECO:0000256" key="5">
    <source>
        <dbReference type="RuleBase" id="RU003516"/>
    </source>
</evidence>
<keyword evidence="8" id="KW-1185">Reference proteome</keyword>
<protein>
    <submittedName>
        <fullName evidence="7">Mating-type protein MAT alpha 1-domain-containing protein</fullName>
    </submittedName>
</protein>
<reference evidence="7" key="1">
    <citation type="submission" date="2023-06" db="EMBL/GenBank/DDBJ databases">
        <title>Genome-scale phylogeny and comparative genomics of the fungal order Sordariales.</title>
        <authorList>
            <consortium name="Lawrence Berkeley National Laboratory"/>
            <person name="Hensen N."/>
            <person name="Bonometti L."/>
            <person name="Westerberg I."/>
            <person name="Brannstrom I.O."/>
            <person name="Guillou S."/>
            <person name="Cros-Aarteil S."/>
            <person name="Calhoun S."/>
            <person name="Haridas S."/>
            <person name="Kuo A."/>
            <person name="Mondo S."/>
            <person name="Pangilinan J."/>
            <person name="Riley R."/>
            <person name="LaButti K."/>
            <person name="Andreopoulos B."/>
            <person name="Lipzen A."/>
            <person name="Chen C."/>
            <person name="Yanf M."/>
            <person name="Daum C."/>
            <person name="Ng V."/>
            <person name="Clum A."/>
            <person name="Steindorff A."/>
            <person name="Ohm R."/>
            <person name="Martin F."/>
            <person name="Silar P."/>
            <person name="Natvig D."/>
            <person name="Lalanne C."/>
            <person name="Gautier V."/>
            <person name="Ament-velasquez S.L."/>
            <person name="Kruys A."/>
            <person name="Hutchinson M.I."/>
            <person name="Powell A.J."/>
            <person name="Barry K."/>
            <person name="Miller A.N."/>
            <person name="Grigoriev I.V."/>
            <person name="Debuchy R."/>
            <person name="Gladieux P."/>
            <person name="Thoren M.H."/>
            <person name="Johannesson H."/>
        </authorList>
    </citation>
    <scope>NUCLEOTIDE SEQUENCE</scope>
    <source>
        <strain evidence="7">SMH3391-2</strain>
    </source>
</reference>
<organism evidence="7 8">
    <name type="scientific">Bombardia bombarda</name>
    <dbReference type="NCBI Taxonomy" id="252184"/>
    <lineage>
        <taxon>Eukaryota</taxon>
        <taxon>Fungi</taxon>
        <taxon>Dikarya</taxon>
        <taxon>Ascomycota</taxon>
        <taxon>Pezizomycotina</taxon>
        <taxon>Sordariomycetes</taxon>
        <taxon>Sordariomycetidae</taxon>
        <taxon>Sordariales</taxon>
        <taxon>Lasiosphaeriaceae</taxon>
        <taxon>Bombardia</taxon>
    </lineage>
</organism>
<dbReference type="InterPro" id="IPR006856">
    <property type="entry name" value="MATalpha_HMGbox"/>
</dbReference>
<evidence type="ECO:0000256" key="3">
    <source>
        <dbReference type="ARBA" id="ARBA00023163"/>
    </source>
</evidence>
<gene>
    <name evidence="7" type="ORF">B0T17DRAFT_565032</name>
</gene>
<dbReference type="Pfam" id="PF04769">
    <property type="entry name" value="MATalpha_HMGbox"/>
    <property type="match status" value="1"/>
</dbReference>